<proteinExistence type="predicted"/>
<accession>A0A327W7N0</accession>
<sequence length="350" mass="38727">MGAAMAAFTIPALAQETKKETKKDTTAIIWRQIKLNDDPREIHTSSSYSIAGVEVVQHLWDSTHLGYIQVGMANRRAAAVPDKTISNYLQDFTQKAFGQSFKEGGIKMLWVIEAIRIGEKTGAWSEKAYFRFKGTSYGTKDGVNYVQLGVTDIVNASGGMDVTHKHKSNIVNALQDLMNRSSGALDAAFTNPTSMHTREEIIKGYQEKRNIPALTETMNEGLYATFADFVANKPTMLEFDTKAEKRKITVVDNNGNPVKCWGIVKKGEVYKVLENRLVPLEKYQNGYIISTFVQDAQRRNAGIFWSAMAAPGAAFIVEGTTRLLTADAYPNLNPSPEATAIDMETGAFIF</sequence>
<dbReference type="AlphaFoldDB" id="A0A327W7N0"/>
<organism evidence="1 2">
    <name type="scientific">Chitinophaga dinghuensis</name>
    <dbReference type="NCBI Taxonomy" id="1539050"/>
    <lineage>
        <taxon>Bacteria</taxon>
        <taxon>Pseudomonadati</taxon>
        <taxon>Bacteroidota</taxon>
        <taxon>Chitinophagia</taxon>
        <taxon>Chitinophagales</taxon>
        <taxon>Chitinophagaceae</taxon>
        <taxon>Chitinophaga</taxon>
    </lineage>
</organism>
<name>A0A327W7N0_9BACT</name>
<dbReference type="EMBL" id="QLMA01000002">
    <property type="protein sequence ID" value="RAJ85468.1"/>
    <property type="molecule type" value="Genomic_DNA"/>
</dbReference>
<reference evidence="1 2" key="1">
    <citation type="submission" date="2018-06" db="EMBL/GenBank/DDBJ databases">
        <title>Genomic Encyclopedia of Archaeal and Bacterial Type Strains, Phase II (KMG-II): from individual species to whole genera.</title>
        <authorList>
            <person name="Goeker M."/>
        </authorList>
    </citation>
    <scope>NUCLEOTIDE SEQUENCE [LARGE SCALE GENOMIC DNA]</scope>
    <source>
        <strain evidence="1 2">DSM 29821</strain>
    </source>
</reference>
<dbReference type="Proteomes" id="UP000249819">
    <property type="component" value="Unassembled WGS sequence"/>
</dbReference>
<comment type="caution">
    <text evidence="1">The sequence shown here is derived from an EMBL/GenBank/DDBJ whole genome shotgun (WGS) entry which is preliminary data.</text>
</comment>
<evidence type="ECO:0000313" key="2">
    <source>
        <dbReference type="Proteomes" id="UP000249819"/>
    </source>
</evidence>
<gene>
    <name evidence="1" type="ORF">CLV59_102171</name>
</gene>
<protein>
    <submittedName>
        <fullName evidence="1">Uncharacterized protein</fullName>
    </submittedName>
</protein>
<evidence type="ECO:0000313" key="1">
    <source>
        <dbReference type="EMBL" id="RAJ85468.1"/>
    </source>
</evidence>
<keyword evidence="2" id="KW-1185">Reference proteome</keyword>